<feature type="domain" description="Thiamine pyrophosphate enzyme TPP-binding" evidence="14">
    <location>
        <begin position="396"/>
        <end position="557"/>
    </location>
</feature>
<keyword evidence="9 12" id="KW-0786">Thiamine pyrophosphate</keyword>
<dbReference type="Proteomes" id="UP001501612">
    <property type="component" value="Unassembled WGS sequence"/>
</dbReference>
<dbReference type="EC" id="2.2.1.6" evidence="4 12"/>
<evidence type="ECO:0000256" key="3">
    <source>
        <dbReference type="ARBA" id="ARBA00007812"/>
    </source>
</evidence>
<gene>
    <name evidence="16" type="ORF">GCM10009737_27340</name>
</gene>
<dbReference type="InterPro" id="IPR012001">
    <property type="entry name" value="Thiamin_PyroP_enz_TPP-bd_dom"/>
</dbReference>
<evidence type="ECO:0000259" key="15">
    <source>
        <dbReference type="Pfam" id="PF02776"/>
    </source>
</evidence>
<comment type="cofactor">
    <cofactor evidence="12">
        <name>Mg(2+)</name>
        <dbReference type="ChEBI" id="CHEBI:18420"/>
    </cofactor>
    <text evidence="12">Binds 1 Mg(2+) ion per subunit.</text>
</comment>
<dbReference type="InterPro" id="IPR012000">
    <property type="entry name" value="Thiamin_PyroP_enz_cen_dom"/>
</dbReference>
<comment type="caution">
    <text evidence="16">The sequence shown here is derived from an EMBL/GenBank/DDBJ whole genome shotgun (WGS) entry which is preliminary data.</text>
</comment>
<evidence type="ECO:0000256" key="9">
    <source>
        <dbReference type="ARBA" id="ARBA00023052"/>
    </source>
</evidence>
<keyword evidence="17" id="KW-1185">Reference proteome</keyword>
<dbReference type="Pfam" id="PF02775">
    <property type="entry name" value="TPP_enzyme_C"/>
    <property type="match status" value="1"/>
</dbReference>
<keyword evidence="10 12" id="KW-0100">Branched-chain amino acid biosynthesis</keyword>
<comment type="pathway">
    <text evidence="2 12">Amino-acid biosynthesis; L-valine biosynthesis; L-valine from pyruvate: step 1/4.</text>
</comment>
<evidence type="ECO:0000256" key="12">
    <source>
        <dbReference type="RuleBase" id="RU003591"/>
    </source>
</evidence>
<dbReference type="CDD" id="cd02015">
    <property type="entry name" value="TPP_AHAS"/>
    <property type="match status" value="1"/>
</dbReference>
<dbReference type="PANTHER" id="PTHR18968">
    <property type="entry name" value="THIAMINE PYROPHOSPHATE ENZYMES"/>
    <property type="match status" value="1"/>
</dbReference>
<dbReference type="CDD" id="cd07035">
    <property type="entry name" value="TPP_PYR_POX_like"/>
    <property type="match status" value="1"/>
</dbReference>
<evidence type="ECO:0000256" key="1">
    <source>
        <dbReference type="ARBA" id="ARBA00004974"/>
    </source>
</evidence>
<proteinExistence type="inferred from homology"/>
<keyword evidence="8 12" id="KW-0460">Magnesium</keyword>
<evidence type="ECO:0000256" key="4">
    <source>
        <dbReference type="ARBA" id="ARBA00013145"/>
    </source>
</evidence>
<dbReference type="Pfam" id="PF02776">
    <property type="entry name" value="TPP_enzyme_N"/>
    <property type="match status" value="1"/>
</dbReference>
<dbReference type="Gene3D" id="3.40.50.1220">
    <property type="entry name" value="TPP-binding domain"/>
    <property type="match status" value="1"/>
</dbReference>
<dbReference type="Gene3D" id="3.40.50.970">
    <property type="match status" value="2"/>
</dbReference>
<dbReference type="InterPro" id="IPR029035">
    <property type="entry name" value="DHS-like_NAD/FAD-binding_dom"/>
</dbReference>
<evidence type="ECO:0000256" key="2">
    <source>
        <dbReference type="ARBA" id="ARBA00005025"/>
    </source>
</evidence>
<dbReference type="SUPFAM" id="SSF52518">
    <property type="entry name" value="Thiamin diphosphate-binding fold (THDP-binding)"/>
    <property type="match status" value="2"/>
</dbReference>
<evidence type="ECO:0000259" key="14">
    <source>
        <dbReference type="Pfam" id="PF02775"/>
    </source>
</evidence>
<organism evidence="16 17">
    <name type="scientific">Nocardioides lentus</name>
    <dbReference type="NCBI Taxonomy" id="338077"/>
    <lineage>
        <taxon>Bacteria</taxon>
        <taxon>Bacillati</taxon>
        <taxon>Actinomycetota</taxon>
        <taxon>Actinomycetes</taxon>
        <taxon>Propionibacteriales</taxon>
        <taxon>Nocardioidaceae</taxon>
        <taxon>Nocardioides</taxon>
    </lineage>
</organism>
<reference evidence="17" key="1">
    <citation type="journal article" date="2019" name="Int. J. Syst. Evol. Microbiol.">
        <title>The Global Catalogue of Microorganisms (GCM) 10K type strain sequencing project: providing services to taxonomists for standard genome sequencing and annotation.</title>
        <authorList>
            <consortium name="The Broad Institute Genomics Platform"/>
            <consortium name="The Broad Institute Genome Sequencing Center for Infectious Disease"/>
            <person name="Wu L."/>
            <person name="Ma J."/>
        </authorList>
    </citation>
    <scope>NUCLEOTIDE SEQUENCE [LARGE SCALE GENOMIC DNA]</scope>
    <source>
        <strain evidence="17">JCM 14046</strain>
    </source>
</reference>
<name>A0ABP5B0X1_9ACTN</name>
<evidence type="ECO:0000256" key="11">
    <source>
        <dbReference type="ARBA" id="ARBA00048670"/>
    </source>
</evidence>
<dbReference type="RefSeq" id="WP_344008102.1">
    <property type="nucleotide sequence ID" value="NZ_BAAAMY010000006.1"/>
</dbReference>
<dbReference type="InterPro" id="IPR011766">
    <property type="entry name" value="TPP_enzyme_TPP-bd"/>
</dbReference>
<evidence type="ECO:0000313" key="17">
    <source>
        <dbReference type="Proteomes" id="UP001501612"/>
    </source>
</evidence>
<dbReference type="InterPro" id="IPR029061">
    <property type="entry name" value="THDP-binding"/>
</dbReference>
<dbReference type="Pfam" id="PF00205">
    <property type="entry name" value="TPP_enzyme_M"/>
    <property type="match status" value="1"/>
</dbReference>
<evidence type="ECO:0000256" key="5">
    <source>
        <dbReference type="ARBA" id="ARBA00022605"/>
    </source>
</evidence>
<feature type="domain" description="Thiamine pyrophosphate enzyme N-terminal TPP-binding" evidence="15">
    <location>
        <begin position="8"/>
        <end position="121"/>
    </location>
</feature>
<dbReference type="InterPro" id="IPR000399">
    <property type="entry name" value="TPP-bd_CS"/>
</dbReference>
<comment type="pathway">
    <text evidence="1 12">Amino-acid biosynthesis; L-isoleucine biosynthesis; L-isoleucine from 2-oxobutanoate: step 1/4.</text>
</comment>
<dbReference type="PANTHER" id="PTHR18968:SF13">
    <property type="entry name" value="ACETOLACTATE SYNTHASE CATALYTIC SUBUNIT, MITOCHONDRIAL"/>
    <property type="match status" value="1"/>
</dbReference>
<evidence type="ECO:0000256" key="10">
    <source>
        <dbReference type="ARBA" id="ARBA00023304"/>
    </source>
</evidence>
<evidence type="ECO:0000259" key="13">
    <source>
        <dbReference type="Pfam" id="PF00205"/>
    </source>
</evidence>
<evidence type="ECO:0000256" key="6">
    <source>
        <dbReference type="ARBA" id="ARBA00022679"/>
    </source>
</evidence>
<dbReference type="InterPro" id="IPR012846">
    <property type="entry name" value="Acetolactate_synth_lsu"/>
</dbReference>
<evidence type="ECO:0000256" key="8">
    <source>
        <dbReference type="ARBA" id="ARBA00022842"/>
    </source>
</evidence>
<dbReference type="EMBL" id="BAAAMY010000006">
    <property type="protein sequence ID" value="GAA1924219.1"/>
    <property type="molecule type" value="Genomic_DNA"/>
</dbReference>
<dbReference type="InterPro" id="IPR039368">
    <property type="entry name" value="AHAS_TPP"/>
</dbReference>
<dbReference type="InterPro" id="IPR045229">
    <property type="entry name" value="TPP_enz"/>
</dbReference>
<protein>
    <recommendedName>
        <fullName evidence="4 12">Acetolactate synthase</fullName>
        <ecNumber evidence="4 12">2.2.1.6</ecNumber>
    </recommendedName>
</protein>
<keyword evidence="7 12" id="KW-0479">Metal-binding</keyword>
<comment type="cofactor">
    <cofactor evidence="12">
        <name>thiamine diphosphate</name>
        <dbReference type="ChEBI" id="CHEBI:58937"/>
    </cofactor>
    <text evidence="12">Binds 1 thiamine pyrophosphate per subunit.</text>
</comment>
<dbReference type="SUPFAM" id="SSF52467">
    <property type="entry name" value="DHS-like NAD/FAD-binding domain"/>
    <property type="match status" value="1"/>
</dbReference>
<evidence type="ECO:0000256" key="7">
    <source>
        <dbReference type="ARBA" id="ARBA00022723"/>
    </source>
</evidence>
<comment type="catalytic activity">
    <reaction evidence="11 12">
        <text>2 pyruvate + H(+) = (2S)-2-acetolactate + CO2</text>
        <dbReference type="Rhea" id="RHEA:25249"/>
        <dbReference type="ChEBI" id="CHEBI:15361"/>
        <dbReference type="ChEBI" id="CHEBI:15378"/>
        <dbReference type="ChEBI" id="CHEBI:16526"/>
        <dbReference type="ChEBI" id="CHEBI:58476"/>
        <dbReference type="EC" id="2.2.1.6"/>
    </reaction>
</comment>
<keyword evidence="6 12" id="KW-0808">Transferase</keyword>
<evidence type="ECO:0000313" key="16">
    <source>
        <dbReference type="EMBL" id="GAA1924219.1"/>
    </source>
</evidence>
<dbReference type="NCBIfam" id="NF005860">
    <property type="entry name" value="PRK07789.1"/>
    <property type="match status" value="1"/>
</dbReference>
<feature type="domain" description="Thiamine pyrophosphate enzyme central" evidence="13">
    <location>
        <begin position="197"/>
        <end position="332"/>
    </location>
</feature>
<accession>A0ABP5B0X1</accession>
<dbReference type="PROSITE" id="PS00187">
    <property type="entry name" value="TPP_ENZYMES"/>
    <property type="match status" value="1"/>
</dbReference>
<keyword evidence="5 12" id="KW-0028">Amino-acid biosynthesis</keyword>
<dbReference type="NCBIfam" id="TIGR00118">
    <property type="entry name" value="acolac_lg"/>
    <property type="match status" value="1"/>
</dbReference>
<comment type="similarity">
    <text evidence="3 12">Belongs to the TPP enzyme family.</text>
</comment>
<sequence>MSQAEPITGAQSLIRSLEHAGADNVFGIPGGAILPAYDPLMDSPTIRHILVRHEQGAGHAAQGYAAATGRVGVCMATSGPGATNLVTPLADAHMDSVPMVAVTGQVGAAMIGTDAFQEADIRGITMPITKHNFLVTDPAEIPQKIAEAFHIASTGRPGPVLVDIAKSALQAETTFRWPTELHLPGYRPVTRPHAKQIREATRLILESRRPVLYVGGGTIRARASKELAELAALTGMPVVTTLMARGAFPDSHPQHLGMPGMHGTVAAVAGLQRSDLIISLGARFDDRVTGNLDSFAPQAKVIHADIDPAEIGKNRTADVPIVGDCREVISDLLAALRAEADAGHTGDYEAWVEFLAGVKQKYPLGYDEPTDGSLAPQYVIERLGAIAGPDAIYASGVGQHQMWAAHFIDYEKPNTWINSGGLGTMGYSVPAAMGAKVGCPDTTVWSIDGDGCFQMTNQELATCAIEGIPIKVAIINNESLGMVRQWQTLFYNERYSNTDLQKAGPRVQPGTRVPVPNFPMLAEAYGCVGLSCDSAGDVDATITKAMEIDDVPVVVDFRVHRDAMVWPMVAAGHSNDDIKYARDLAPDFDEDDL</sequence>